<keyword evidence="3" id="KW-1185">Reference proteome</keyword>
<comment type="caution">
    <text evidence="2">The sequence shown here is derived from an EMBL/GenBank/DDBJ whole genome shotgun (WGS) entry which is preliminary data.</text>
</comment>
<keyword evidence="1" id="KW-1133">Transmembrane helix</keyword>
<feature type="transmembrane region" description="Helical" evidence="1">
    <location>
        <begin position="32"/>
        <end position="54"/>
    </location>
</feature>
<name>A0ABV0JRC6_9CYAN</name>
<sequence>MLFFSIWGFFLWLVVTILVRFAGEFLLNPDNFMVVLLTFVFTAPLIAAVTYPIYIWRKLPTSERPLAAIYTLLTGMFLDVFIVLFYPVILPNLSPIEIRIYSALLLWAYSWGLLSGFFPKQLTVTRKSPSALNIS</sequence>
<dbReference type="Proteomes" id="UP001442494">
    <property type="component" value="Unassembled WGS sequence"/>
</dbReference>
<organism evidence="2 3">
    <name type="scientific">Funiculus sociatus GB2-A5</name>
    <dbReference type="NCBI Taxonomy" id="2933946"/>
    <lineage>
        <taxon>Bacteria</taxon>
        <taxon>Bacillati</taxon>
        <taxon>Cyanobacteriota</taxon>
        <taxon>Cyanophyceae</taxon>
        <taxon>Coleofasciculales</taxon>
        <taxon>Coleofasciculaceae</taxon>
        <taxon>Funiculus</taxon>
    </lineage>
</organism>
<reference evidence="2 3" key="1">
    <citation type="submission" date="2022-04" db="EMBL/GenBank/DDBJ databases">
        <title>Positive selection, recombination, and allopatry shape intraspecific diversity of widespread and dominant cyanobacteria.</title>
        <authorList>
            <person name="Wei J."/>
            <person name="Shu W."/>
            <person name="Hu C."/>
        </authorList>
    </citation>
    <scope>NUCLEOTIDE SEQUENCE [LARGE SCALE GENOMIC DNA]</scope>
    <source>
        <strain evidence="2 3">GB2-A5</strain>
    </source>
</reference>
<gene>
    <name evidence="2" type="ORF">NDI37_16270</name>
</gene>
<feature type="transmembrane region" description="Helical" evidence="1">
    <location>
        <begin position="66"/>
        <end position="86"/>
    </location>
</feature>
<accession>A0ABV0JRC6</accession>
<evidence type="ECO:0000256" key="1">
    <source>
        <dbReference type="SAM" id="Phobius"/>
    </source>
</evidence>
<protein>
    <submittedName>
        <fullName evidence="2">DUF5367 domain-containing protein</fullName>
    </submittedName>
</protein>
<dbReference type="Pfam" id="PF17329">
    <property type="entry name" value="DUF5367"/>
    <property type="match status" value="1"/>
</dbReference>
<keyword evidence="1" id="KW-0472">Membrane</keyword>
<proteinExistence type="predicted"/>
<evidence type="ECO:0000313" key="2">
    <source>
        <dbReference type="EMBL" id="MEP0866024.1"/>
    </source>
</evidence>
<dbReference type="EMBL" id="JAMPKK010000036">
    <property type="protein sequence ID" value="MEP0866024.1"/>
    <property type="molecule type" value="Genomic_DNA"/>
</dbReference>
<evidence type="ECO:0000313" key="3">
    <source>
        <dbReference type="Proteomes" id="UP001442494"/>
    </source>
</evidence>
<dbReference type="InterPro" id="IPR020509">
    <property type="entry name" value="Uncharacterised_YnzE"/>
</dbReference>
<keyword evidence="1" id="KW-0812">Transmembrane</keyword>
<dbReference type="RefSeq" id="WP_190419484.1">
    <property type="nucleotide sequence ID" value="NZ_JAMPKK010000036.1"/>
</dbReference>
<feature type="transmembrane region" description="Helical" evidence="1">
    <location>
        <begin position="98"/>
        <end position="118"/>
    </location>
</feature>